<keyword evidence="1" id="KW-0808">Transferase</keyword>
<dbReference type="InterPro" id="IPR043502">
    <property type="entry name" value="DNA/RNA_pol_sf"/>
</dbReference>
<evidence type="ECO:0000313" key="2">
    <source>
        <dbReference type="Proteomes" id="UP000060487"/>
    </source>
</evidence>
<evidence type="ECO:0000313" key="1">
    <source>
        <dbReference type="EMBL" id="KWT91806.1"/>
    </source>
</evidence>
<dbReference type="SUPFAM" id="SSF56672">
    <property type="entry name" value="DNA/RNA polymerases"/>
    <property type="match status" value="1"/>
</dbReference>
<dbReference type="GO" id="GO:0003887">
    <property type="term" value="F:DNA-directed DNA polymerase activity"/>
    <property type="evidence" value="ECO:0007669"/>
    <property type="project" value="UniProtKB-EC"/>
</dbReference>
<name>A0ABR5SHV2_9BACT</name>
<sequence length="60" mass="6899">MIIQIQDELLFEVPESELDEVKALVRQEMENVLTLDITLSTARQIKQTCVSFHLLQVSVL</sequence>
<accession>A0ABR5SHV2</accession>
<gene>
    <name evidence="1" type="ORF">ASN18_0708</name>
</gene>
<dbReference type="Gene3D" id="3.30.70.370">
    <property type="match status" value="1"/>
</dbReference>
<dbReference type="EMBL" id="LNQR01000028">
    <property type="protein sequence ID" value="KWT91806.1"/>
    <property type="molecule type" value="Genomic_DNA"/>
</dbReference>
<proteinExistence type="predicted"/>
<organism evidence="1 2">
    <name type="scientific">Candidatus Magnetominusculus xianensis</name>
    <dbReference type="NCBI Taxonomy" id="1748249"/>
    <lineage>
        <taxon>Bacteria</taxon>
        <taxon>Pseudomonadati</taxon>
        <taxon>Nitrospirota</taxon>
        <taxon>Nitrospiria</taxon>
        <taxon>Nitrospirales</taxon>
        <taxon>Nitrospiraceae</taxon>
        <taxon>Candidatus Magnetominusculus</taxon>
    </lineage>
</organism>
<dbReference type="EC" id="2.7.7.7" evidence="1"/>
<keyword evidence="1" id="KW-0548">Nucleotidyltransferase</keyword>
<comment type="caution">
    <text evidence="1">The sequence shown here is derived from an EMBL/GenBank/DDBJ whole genome shotgun (WGS) entry which is preliminary data.</text>
</comment>
<dbReference type="Proteomes" id="UP000060487">
    <property type="component" value="Unassembled WGS sequence"/>
</dbReference>
<protein>
    <submittedName>
        <fullName evidence="1">DNA polymerase I</fullName>
        <ecNumber evidence="1">2.7.7.7</ecNumber>
    </submittedName>
</protein>
<reference evidence="1 2" key="1">
    <citation type="submission" date="2015-11" db="EMBL/GenBank/DDBJ databases">
        <authorList>
            <person name="Lin W."/>
        </authorList>
    </citation>
    <scope>NUCLEOTIDE SEQUENCE [LARGE SCALE GENOMIC DNA]</scope>
    <source>
        <strain evidence="1 2">HCH-1</strain>
    </source>
</reference>
<keyword evidence="2" id="KW-1185">Reference proteome</keyword>